<dbReference type="GO" id="GO:0006950">
    <property type="term" value="P:response to stress"/>
    <property type="evidence" value="ECO:0007669"/>
    <property type="project" value="TreeGrafter"/>
</dbReference>
<gene>
    <name evidence="3" type="ORF">C7453_103139</name>
    <name evidence="2" type="ORF">HLH32_07045</name>
</gene>
<accession>A0A370G712</accession>
<feature type="domain" description="HTH marR-type" evidence="1">
    <location>
        <begin position="1"/>
        <end position="135"/>
    </location>
</feature>
<dbReference type="InterPro" id="IPR036390">
    <property type="entry name" value="WH_DNA-bd_sf"/>
</dbReference>
<evidence type="ECO:0000259" key="1">
    <source>
        <dbReference type="PROSITE" id="PS50995"/>
    </source>
</evidence>
<dbReference type="SMART" id="SM00347">
    <property type="entry name" value="HTH_MARR"/>
    <property type="match status" value="1"/>
</dbReference>
<dbReference type="InterPro" id="IPR039422">
    <property type="entry name" value="MarR/SlyA-like"/>
</dbReference>
<evidence type="ECO:0000313" key="4">
    <source>
        <dbReference type="Proteomes" id="UP000254958"/>
    </source>
</evidence>
<evidence type="ECO:0000313" key="5">
    <source>
        <dbReference type="Proteomes" id="UP000562982"/>
    </source>
</evidence>
<name>A0A370G712_GLULI</name>
<dbReference type="GO" id="GO:0003700">
    <property type="term" value="F:DNA-binding transcription factor activity"/>
    <property type="evidence" value="ECO:0007669"/>
    <property type="project" value="InterPro"/>
</dbReference>
<reference evidence="2 5" key="2">
    <citation type="submission" date="2020-04" db="EMBL/GenBank/DDBJ databases">
        <title>Description of novel Gluconacetobacter.</title>
        <authorList>
            <person name="Sombolestani A."/>
        </authorList>
    </citation>
    <scope>NUCLEOTIDE SEQUENCE [LARGE SCALE GENOMIC DNA]</scope>
    <source>
        <strain evidence="2 5">LMG 1382</strain>
    </source>
</reference>
<dbReference type="EMBL" id="QQAW01000003">
    <property type="protein sequence ID" value="RDI38679.1"/>
    <property type="molecule type" value="Genomic_DNA"/>
</dbReference>
<dbReference type="Proteomes" id="UP000254958">
    <property type="component" value="Unassembled WGS sequence"/>
</dbReference>
<dbReference type="SUPFAM" id="SSF46785">
    <property type="entry name" value="Winged helix' DNA-binding domain"/>
    <property type="match status" value="1"/>
</dbReference>
<dbReference type="InterPro" id="IPR036388">
    <property type="entry name" value="WH-like_DNA-bd_sf"/>
</dbReference>
<dbReference type="PANTHER" id="PTHR33164">
    <property type="entry name" value="TRANSCRIPTIONAL REGULATOR, MARR FAMILY"/>
    <property type="match status" value="1"/>
</dbReference>
<dbReference type="PANTHER" id="PTHR33164:SF43">
    <property type="entry name" value="HTH-TYPE TRANSCRIPTIONAL REPRESSOR YETL"/>
    <property type="match status" value="1"/>
</dbReference>
<evidence type="ECO:0000313" key="2">
    <source>
        <dbReference type="EMBL" id="MBB2186144.1"/>
    </source>
</evidence>
<dbReference type="AlphaFoldDB" id="A0A370G712"/>
<reference evidence="3 4" key="1">
    <citation type="submission" date="2018-07" db="EMBL/GenBank/DDBJ databases">
        <title>Genomic Encyclopedia of Type Strains, Phase IV (KMG-IV): sequencing the most valuable type-strain genomes for metagenomic binning, comparative biology and taxonomic classification.</title>
        <authorList>
            <person name="Goeker M."/>
        </authorList>
    </citation>
    <scope>NUCLEOTIDE SEQUENCE [LARGE SCALE GENOMIC DNA]</scope>
    <source>
        <strain evidence="3 4">DSM 5603</strain>
    </source>
</reference>
<keyword evidence="4" id="KW-1185">Reference proteome</keyword>
<dbReference type="RefSeq" id="WP_114726827.1">
    <property type="nucleotide sequence ID" value="NZ_BJMI01000005.1"/>
</dbReference>
<dbReference type="Gene3D" id="1.10.10.10">
    <property type="entry name" value="Winged helix-like DNA-binding domain superfamily/Winged helix DNA-binding domain"/>
    <property type="match status" value="1"/>
</dbReference>
<organism evidence="3 4">
    <name type="scientific">Gluconacetobacter liquefaciens</name>
    <name type="common">Acetobacter liquefaciens</name>
    <dbReference type="NCBI Taxonomy" id="89584"/>
    <lineage>
        <taxon>Bacteria</taxon>
        <taxon>Pseudomonadati</taxon>
        <taxon>Pseudomonadota</taxon>
        <taxon>Alphaproteobacteria</taxon>
        <taxon>Acetobacterales</taxon>
        <taxon>Acetobacteraceae</taxon>
        <taxon>Gluconacetobacter</taxon>
    </lineage>
</organism>
<dbReference type="InterPro" id="IPR000835">
    <property type="entry name" value="HTH_MarR-typ"/>
</dbReference>
<dbReference type="Proteomes" id="UP000562982">
    <property type="component" value="Unassembled WGS sequence"/>
</dbReference>
<dbReference type="PROSITE" id="PS50995">
    <property type="entry name" value="HTH_MARR_2"/>
    <property type="match status" value="1"/>
</dbReference>
<sequence length="135" mass="14770">MAQNSSTTDQLVNTLRDTIVAMVRRDGPDLSARQLAVFLTCYLEEGAHTVRGLAAALNVSKPAITRALDRLGELDLARRKVDPMDRRSVLVQRTLKGSAYLRELRSIMGEAAGVSTPARTAKIVREERAPRRAAG</sequence>
<evidence type="ECO:0000313" key="3">
    <source>
        <dbReference type="EMBL" id="RDI38679.1"/>
    </source>
</evidence>
<dbReference type="OrthoDB" id="9812268at2"/>
<dbReference type="EMBL" id="JABEQI010000003">
    <property type="protein sequence ID" value="MBB2186144.1"/>
    <property type="molecule type" value="Genomic_DNA"/>
</dbReference>
<dbReference type="Pfam" id="PF12802">
    <property type="entry name" value="MarR_2"/>
    <property type="match status" value="1"/>
</dbReference>
<proteinExistence type="predicted"/>
<protein>
    <submittedName>
        <fullName evidence="3">MarR family protein</fullName>
    </submittedName>
    <submittedName>
        <fullName evidence="2">MarR family transcriptional regulator</fullName>
    </submittedName>
</protein>
<comment type="caution">
    <text evidence="3">The sequence shown here is derived from an EMBL/GenBank/DDBJ whole genome shotgun (WGS) entry which is preliminary data.</text>
</comment>